<keyword evidence="2" id="KW-1185">Reference proteome</keyword>
<dbReference type="AlphaFoldDB" id="A0ABD5R130"/>
<dbReference type="RefSeq" id="WP_256411067.1">
    <property type="nucleotide sequence ID" value="NZ_JANHDM010000003.1"/>
</dbReference>
<evidence type="ECO:0000313" key="2">
    <source>
        <dbReference type="Proteomes" id="UP001596118"/>
    </source>
</evidence>
<name>A0ABD5R130_9EURY</name>
<proteinExistence type="predicted"/>
<reference evidence="1 2" key="1">
    <citation type="journal article" date="2019" name="Int. J. Syst. Evol. Microbiol.">
        <title>The Global Catalogue of Microorganisms (GCM) 10K type strain sequencing project: providing services to taxonomists for standard genome sequencing and annotation.</title>
        <authorList>
            <consortium name="The Broad Institute Genomics Platform"/>
            <consortium name="The Broad Institute Genome Sequencing Center for Infectious Disease"/>
            <person name="Wu L."/>
            <person name="Ma J."/>
        </authorList>
    </citation>
    <scope>NUCLEOTIDE SEQUENCE [LARGE SCALE GENOMIC DNA]</scope>
    <source>
        <strain evidence="1 2">CGMCC 1.12124</strain>
    </source>
</reference>
<protein>
    <submittedName>
        <fullName evidence="1">Uncharacterized protein</fullName>
    </submittedName>
</protein>
<organism evidence="1 2">
    <name type="scientific">Halorubrum rubrum</name>
    <dbReference type="NCBI Taxonomy" id="1126240"/>
    <lineage>
        <taxon>Archaea</taxon>
        <taxon>Methanobacteriati</taxon>
        <taxon>Methanobacteriota</taxon>
        <taxon>Stenosarchaea group</taxon>
        <taxon>Halobacteria</taxon>
        <taxon>Halobacteriales</taxon>
        <taxon>Haloferacaceae</taxon>
        <taxon>Halorubrum</taxon>
    </lineage>
</organism>
<comment type="caution">
    <text evidence="1">The sequence shown here is derived from an EMBL/GenBank/DDBJ whole genome shotgun (WGS) entry which is preliminary data.</text>
</comment>
<dbReference type="EMBL" id="JBHSKY010000007">
    <property type="protein sequence ID" value="MFC5278660.1"/>
    <property type="molecule type" value="Genomic_DNA"/>
</dbReference>
<gene>
    <name evidence="1" type="ORF">ACFPM1_07815</name>
</gene>
<accession>A0ABD5R130</accession>
<evidence type="ECO:0000313" key="1">
    <source>
        <dbReference type="EMBL" id="MFC5278660.1"/>
    </source>
</evidence>
<sequence>MSPSLQDGDAAQHLYDALETVDSAEKNYHIRQALQLYRAAGKRDD</sequence>
<dbReference type="Proteomes" id="UP001596118">
    <property type="component" value="Unassembled WGS sequence"/>
</dbReference>